<evidence type="ECO:0000313" key="3">
    <source>
        <dbReference type="EMBL" id="GAA4345038.1"/>
    </source>
</evidence>
<dbReference type="SUPFAM" id="SSF102405">
    <property type="entry name" value="MCP/YpsA-like"/>
    <property type="match status" value="1"/>
</dbReference>
<dbReference type="PANTHER" id="PTHR43393:SF3">
    <property type="entry name" value="LYSINE DECARBOXYLASE-LIKE PROTEIN"/>
    <property type="match status" value="1"/>
</dbReference>
<keyword evidence="4" id="KW-1185">Reference proteome</keyword>
<comment type="similarity">
    <text evidence="2">Belongs to the LOG family.</text>
</comment>
<evidence type="ECO:0000313" key="4">
    <source>
        <dbReference type="Proteomes" id="UP001501725"/>
    </source>
</evidence>
<name>A0ABP8HV05_9BACT</name>
<dbReference type="InterPro" id="IPR005269">
    <property type="entry name" value="LOG"/>
</dbReference>
<dbReference type="Pfam" id="PF03641">
    <property type="entry name" value="Lysine_decarbox"/>
    <property type="match status" value="1"/>
</dbReference>
<evidence type="ECO:0000256" key="1">
    <source>
        <dbReference type="ARBA" id="ARBA00000274"/>
    </source>
</evidence>
<sequence length="266" mass="30932">MPIPDCRFPPPAYIYPTIACMPTKQEHDPIIPPKEHVYLDGPKSRGYELRFAWKVFTELVTAIRTLHFVGPCITVFGSARFKEDHIYYEAAREFGKRIAQMGFTTMTGGGPGIMEAANRGAFEAGGMSVGCNIKLPFEQIENKWIHRSMTFEHFFTRKTMLIKYSYAFIIMPGGFGTMDEFFETLTLIQTKTITGFPVVVFGKEFYKELMEAMHDMAKRGTIHESDMDLVLLTDDYDEAMEHIRKYIQANYKIKPRRRRWWLFEKK</sequence>
<dbReference type="EC" id="3.2.2.n1" evidence="2"/>
<keyword evidence="2" id="KW-0203">Cytokinin biosynthesis</keyword>
<dbReference type="Gene3D" id="3.40.50.450">
    <property type="match status" value="1"/>
</dbReference>
<protein>
    <recommendedName>
        <fullName evidence="2">Cytokinin riboside 5'-monophosphate phosphoribohydrolase</fullName>
        <ecNumber evidence="2">3.2.2.n1</ecNumber>
    </recommendedName>
</protein>
<evidence type="ECO:0000256" key="2">
    <source>
        <dbReference type="RuleBase" id="RU363015"/>
    </source>
</evidence>
<proteinExistence type="inferred from homology"/>
<dbReference type="EMBL" id="BAABGY010000020">
    <property type="protein sequence ID" value="GAA4345038.1"/>
    <property type="molecule type" value="Genomic_DNA"/>
</dbReference>
<dbReference type="NCBIfam" id="TIGR00730">
    <property type="entry name" value="Rossman fold protein, TIGR00730 family"/>
    <property type="match status" value="1"/>
</dbReference>
<reference evidence="4" key="1">
    <citation type="journal article" date="2019" name="Int. J. Syst. Evol. Microbiol.">
        <title>The Global Catalogue of Microorganisms (GCM) 10K type strain sequencing project: providing services to taxonomists for standard genome sequencing and annotation.</title>
        <authorList>
            <consortium name="The Broad Institute Genomics Platform"/>
            <consortium name="The Broad Institute Genome Sequencing Center for Infectious Disease"/>
            <person name="Wu L."/>
            <person name="Ma J."/>
        </authorList>
    </citation>
    <scope>NUCLEOTIDE SEQUENCE [LARGE SCALE GENOMIC DNA]</scope>
    <source>
        <strain evidence="4">JCM 17919</strain>
    </source>
</reference>
<dbReference type="Proteomes" id="UP001501725">
    <property type="component" value="Unassembled WGS sequence"/>
</dbReference>
<organism evidence="3 4">
    <name type="scientific">Flaviaesturariibacter amylovorans</name>
    <dbReference type="NCBI Taxonomy" id="1084520"/>
    <lineage>
        <taxon>Bacteria</taxon>
        <taxon>Pseudomonadati</taxon>
        <taxon>Bacteroidota</taxon>
        <taxon>Chitinophagia</taxon>
        <taxon>Chitinophagales</taxon>
        <taxon>Chitinophagaceae</taxon>
        <taxon>Flaviaestuariibacter</taxon>
    </lineage>
</organism>
<gene>
    <name evidence="3" type="ORF">GCM10023184_46830</name>
</gene>
<dbReference type="PANTHER" id="PTHR43393">
    <property type="entry name" value="CYTOKININ RIBOSIDE 5'-MONOPHOSPHATE PHOSPHORIBOHYDROLASE"/>
    <property type="match status" value="1"/>
</dbReference>
<comment type="catalytic activity">
    <reaction evidence="1">
        <text>AMP + H2O = D-ribose 5-phosphate + adenine</text>
        <dbReference type="Rhea" id="RHEA:20129"/>
        <dbReference type="ChEBI" id="CHEBI:15377"/>
        <dbReference type="ChEBI" id="CHEBI:16708"/>
        <dbReference type="ChEBI" id="CHEBI:78346"/>
        <dbReference type="ChEBI" id="CHEBI:456215"/>
        <dbReference type="EC" id="3.2.2.4"/>
    </reaction>
</comment>
<comment type="caution">
    <text evidence="3">The sequence shown here is derived from an EMBL/GenBank/DDBJ whole genome shotgun (WGS) entry which is preliminary data.</text>
</comment>
<dbReference type="InterPro" id="IPR031100">
    <property type="entry name" value="LOG_fam"/>
</dbReference>
<accession>A0ABP8HV05</accession>
<keyword evidence="2" id="KW-0378">Hydrolase</keyword>
<dbReference type="InterPro" id="IPR052341">
    <property type="entry name" value="LOG_family_nucleotidases"/>
</dbReference>